<reference evidence="2 3" key="1">
    <citation type="journal article" date="2016" name="Microbes Environ.">
        <title>Phylogenetically diverse aerobic anoxygenic phototrophic bacteria isolated from epilithic biofilms in Tama river, Japan.</title>
        <authorList>
            <person name="Hirose S."/>
            <person name="Matsuura K."/>
            <person name="Haruta S."/>
        </authorList>
    </citation>
    <scope>NUCLEOTIDE SEQUENCE [LARGE SCALE GENOMIC DNA]</scope>
    <source>
        <strain evidence="2 3">S08</strain>
    </source>
</reference>
<dbReference type="Proteomes" id="UP000831327">
    <property type="component" value="Chromosome"/>
</dbReference>
<protein>
    <recommendedName>
        <fullName evidence="4">PH domain-containing protein</fullName>
    </recommendedName>
</protein>
<keyword evidence="1" id="KW-1133">Transmembrane helix</keyword>
<organism evidence="2 3">
    <name type="scientific">Roseomonas fluvialis</name>
    <dbReference type="NCBI Taxonomy" id="1750527"/>
    <lineage>
        <taxon>Bacteria</taxon>
        <taxon>Pseudomonadati</taxon>
        <taxon>Pseudomonadota</taxon>
        <taxon>Alphaproteobacteria</taxon>
        <taxon>Acetobacterales</taxon>
        <taxon>Roseomonadaceae</taxon>
        <taxon>Roseomonas</taxon>
    </lineage>
</organism>
<evidence type="ECO:0000256" key="1">
    <source>
        <dbReference type="SAM" id="Phobius"/>
    </source>
</evidence>
<dbReference type="RefSeq" id="WP_244459437.1">
    <property type="nucleotide sequence ID" value="NZ_AP025637.1"/>
</dbReference>
<keyword evidence="3" id="KW-1185">Reference proteome</keyword>
<accession>A0ABM7Y335</accession>
<keyword evidence="1" id="KW-0812">Transmembrane</keyword>
<sequence length="156" mass="16908">MAAPAFEIRNRMAAVGWGFMAVWLGMVGLFTFIMGRDGPHPSQPALLQQGVLAGFWIVGLTVAGHVMSKPCTSLSVATDGTATLVRRTPLRREVETWPPGAITAIEVRAGKDDEGDPYWHTMLVAADGAEHMIREGRDPDDQRAMAARLRAALRLA</sequence>
<evidence type="ECO:0008006" key="4">
    <source>
        <dbReference type="Google" id="ProtNLM"/>
    </source>
</evidence>
<evidence type="ECO:0000313" key="3">
    <source>
        <dbReference type="Proteomes" id="UP000831327"/>
    </source>
</evidence>
<feature type="transmembrane region" description="Helical" evidence="1">
    <location>
        <begin position="46"/>
        <end position="66"/>
    </location>
</feature>
<feature type="transmembrane region" description="Helical" evidence="1">
    <location>
        <begin position="12"/>
        <end position="34"/>
    </location>
</feature>
<name>A0ABM7Y335_9PROT</name>
<keyword evidence="1" id="KW-0472">Membrane</keyword>
<gene>
    <name evidence="2" type="ORF">Rmf_21550</name>
</gene>
<evidence type="ECO:0000313" key="2">
    <source>
        <dbReference type="EMBL" id="BDG72226.1"/>
    </source>
</evidence>
<dbReference type="EMBL" id="AP025637">
    <property type="protein sequence ID" value="BDG72226.1"/>
    <property type="molecule type" value="Genomic_DNA"/>
</dbReference>
<proteinExistence type="predicted"/>